<evidence type="ECO:0000313" key="3">
    <source>
        <dbReference type="EMBL" id="KAL3852928.1"/>
    </source>
</evidence>
<dbReference type="InterPro" id="IPR019954">
    <property type="entry name" value="Ubiquitin_CS"/>
</dbReference>
<gene>
    <name evidence="3" type="ORF">ACJMK2_016533</name>
</gene>
<feature type="domain" description="Ubiquitin-like" evidence="2">
    <location>
        <begin position="205"/>
        <end position="257"/>
    </location>
</feature>
<comment type="caution">
    <text evidence="3">The sequence shown here is derived from an EMBL/GenBank/DDBJ whole genome shotgun (WGS) entry which is preliminary data.</text>
</comment>
<dbReference type="PROSITE" id="PS50053">
    <property type="entry name" value="UBIQUITIN_2"/>
    <property type="match status" value="1"/>
</dbReference>
<dbReference type="SUPFAM" id="SSF54236">
    <property type="entry name" value="Ubiquitin-like"/>
    <property type="match status" value="1"/>
</dbReference>
<name>A0ABD3UWZ6_SINWO</name>
<dbReference type="Gene3D" id="3.10.20.90">
    <property type="entry name" value="Phosphatidylinositol 3-kinase Catalytic Subunit, Chain A, domain 1"/>
    <property type="match status" value="1"/>
</dbReference>
<dbReference type="AlphaFoldDB" id="A0ABD3UWZ6"/>
<organism evidence="3 4">
    <name type="scientific">Sinanodonta woodiana</name>
    <name type="common">Chinese pond mussel</name>
    <name type="synonym">Anodonta woodiana</name>
    <dbReference type="NCBI Taxonomy" id="1069815"/>
    <lineage>
        <taxon>Eukaryota</taxon>
        <taxon>Metazoa</taxon>
        <taxon>Spiralia</taxon>
        <taxon>Lophotrochozoa</taxon>
        <taxon>Mollusca</taxon>
        <taxon>Bivalvia</taxon>
        <taxon>Autobranchia</taxon>
        <taxon>Heteroconchia</taxon>
        <taxon>Palaeoheterodonta</taxon>
        <taxon>Unionida</taxon>
        <taxon>Unionoidea</taxon>
        <taxon>Unionidae</taxon>
        <taxon>Unioninae</taxon>
        <taxon>Sinanodonta</taxon>
    </lineage>
</organism>
<dbReference type="InterPro" id="IPR029071">
    <property type="entry name" value="Ubiquitin-like_domsf"/>
</dbReference>
<feature type="region of interest" description="Disordered" evidence="1">
    <location>
        <begin position="54"/>
        <end position="84"/>
    </location>
</feature>
<dbReference type="Proteomes" id="UP001634394">
    <property type="component" value="Unassembled WGS sequence"/>
</dbReference>
<dbReference type="EMBL" id="JBJQND010000015">
    <property type="protein sequence ID" value="KAL3852928.1"/>
    <property type="molecule type" value="Genomic_DNA"/>
</dbReference>
<reference evidence="3 4" key="1">
    <citation type="submission" date="2024-11" db="EMBL/GenBank/DDBJ databases">
        <title>Chromosome-level genome assembly of the freshwater bivalve Anodonta woodiana.</title>
        <authorList>
            <person name="Chen X."/>
        </authorList>
    </citation>
    <scope>NUCLEOTIDE SEQUENCE [LARGE SCALE GENOMIC DNA]</scope>
    <source>
        <strain evidence="3">MN2024</strain>
        <tissue evidence="3">Gills</tissue>
    </source>
</reference>
<accession>A0ABD3UWZ6</accession>
<keyword evidence="4" id="KW-1185">Reference proteome</keyword>
<feature type="region of interest" description="Disordered" evidence="1">
    <location>
        <begin position="130"/>
        <end position="149"/>
    </location>
</feature>
<dbReference type="CDD" id="cd17039">
    <property type="entry name" value="Ubl_ubiquitin_like"/>
    <property type="match status" value="1"/>
</dbReference>
<evidence type="ECO:0000313" key="4">
    <source>
        <dbReference type="Proteomes" id="UP001634394"/>
    </source>
</evidence>
<dbReference type="InterPro" id="IPR000626">
    <property type="entry name" value="Ubiquitin-like_dom"/>
</dbReference>
<sequence length="390" mass="45409">MFPMALLRETYIIYSPQKYAFLSLYDKSSTDFVLQKEWICFESAMRLSKVKEKRIQRTEKKTQCKQSGEVPHPPKRSIRSPSLSPLQEYHQGKSKFWVDVPHEKAIPAKAAFRYKKKKTPYISVNLTSGKQHKCKRNTPAKTKKKKSKTPKLDIDISYESFLEELKPFLQDTRDEKQSVHQEIKPKHDSCKLEYKRPTAAPKMKIQLIFKGRSLYTEDVEDKMNISLDDIKVFVQENERIPVNMQLLLYDGHILREDHLRHLKDGDCIHVLCRGMGGMQCGSADGQGKESSTCQLHITSESSEDEVQKWLLEVIRVPSEFRDKFRFLDGKSIDECKDYTDLSSTLLIPIGLARKIFYMRSHDLWFTNIDTSTISSWSTDDLSEYLKNVSY</sequence>
<evidence type="ECO:0000256" key="1">
    <source>
        <dbReference type="SAM" id="MobiDB-lite"/>
    </source>
</evidence>
<dbReference type="PROSITE" id="PS00299">
    <property type="entry name" value="UBIQUITIN_1"/>
    <property type="match status" value="1"/>
</dbReference>
<proteinExistence type="predicted"/>
<evidence type="ECO:0000259" key="2">
    <source>
        <dbReference type="PROSITE" id="PS50053"/>
    </source>
</evidence>
<protein>
    <recommendedName>
        <fullName evidence="2">Ubiquitin-like domain-containing protein</fullName>
    </recommendedName>
</protein>